<protein>
    <submittedName>
        <fullName evidence="1">10390_t:CDS:1</fullName>
    </submittedName>
</protein>
<reference evidence="1" key="1">
    <citation type="submission" date="2021-06" db="EMBL/GenBank/DDBJ databases">
        <authorList>
            <person name="Kallberg Y."/>
            <person name="Tangrot J."/>
            <person name="Rosling A."/>
        </authorList>
    </citation>
    <scope>NUCLEOTIDE SEQUENCE</scope>
    <source>
        <strain evidence="1">AZ414A</strain>
    </source>
</reference>
<evidence type="ECO:0000313" key="2">
    <source>
        <dbReference type="Proteomes" id="UP000789706"/>
    </source>
</evidence>
<dbReference type="OrthoDB" id="2417901at2759"/>
<dbReference type="Proteomes" id="UP000789706">
    <property type="component" value="Unassembled WGS sequence"/>
</dbReference>
<comment type="caution">
    <text evidence="1">The sequence shown here is derived from an EMBL/GenBank/DDBJ whole genome shotgun (WGS) entry which is preliminary data.</text>
</comment>
<feature type="non-terminal residue" evidence="1">
    <location>
        <position position="150"/>
    </location>
</feature>
<name>A0A9N9G6B3_9GLOM</name>
<accession>A0A9N9G6B3</accession>
<gene>
    <name evidence="1" type="ORF">DEBURN_LOCUS8896</name>
</gene>
<dbReference type="EMBL" id="CAJVPK010001466">
    <property type="protein sequence ID" value="CAG8587822.1"/>
    <property type="molecule type" value="Genomic_DNA"/>
</dbReference>
<proteinExistence type="predicted"/>
<organism evidence="1 2">
    <name type="scientific">Diversispora eburnea</name>
    <dbReference type="NCBI Taxonomy" id="1213867"/>
    <lineage>
        <taxon>Eukaryota</taxon>
        <taxon>Fungi</taxon>
        <taxon>Fungi incertae sedis</taxon>
        <taxon>Mucoromycota</taxon>
        <taxon>Glomeromycotina</taxon>
        <taxon>Glomeromycetes</taxon>
        <taxon>Diversisporales</taxon>
        <taxon>Diversisporaceae</taxon>
        <taxon>Diversispora</taxon>
    </lineage>
</organism>
<evidence type="ECO:0000313" key="1">
    <source>
        <dbReference type="EMBL" id="CAG8587822.1"/>
    </source>
</evidence>
<dbReference type="AlphaFoldDB" id="A0A9N9G6B3"/>
<keyword evidence="2" id="KW-1185">Reference proteome</keyword>
<sequence length="150" mass="17127">ILIFSNLNLQSFLWVKGKLTLYITNSFVSVPASVLDSVSANCETNDSMYWTCKSCKPDKDEFSIIGVQVMRKKLHLSILIRDMSEVHRYYHLHESEIPIQQLPPSIVTKFIETLLILRNILIVNMTLLHNASLPKSGRLVEYSSTIDSDN</sequence>